<dbReference type="PROSITE" id="PS50127">
    <property type="entry name" value="UBC_2"/>
    <property type="match status" value="1"/>
</dbReference>
<protein>
    <recommendedName>
        <fullName evidence="2">E2 ubiquitin-conjugating enzyme</fullName>
        <ecNumber evidence="2">2.3.2.23</ecNumber>
    </recommendedName>
</protein>
<accession>F0XY27</accession>
<keyword evidence="3" id="KW-0808">Transferase</keyword>
<dbReference type="GeneID" id="20219331"/>
<keyword evidence="6" id="KW-0833">Ubl conjugation pathway</keyword>
<evidence type="ECO:0000259" key="11">
    <source>
        <dbReference type="PROSITE" id="PS50127"/>
    </source>
</evidence>
<dbReference type="FunFam" id="3.10.110.10:FF:000023">
    <property type="entry name" value="Ubiquitin-conjugating enzyme E2 J2"/>
    <property type="match status" value="1"/>
</dbReference>
<organism evidence="13">
    <name type="scientific">Aureococcus anophagefferens</name>
    <name type="common">Harmful bloom alga</name>
    <dbReference type="NCBI Taxonomy" id="44056"/>
    <lineage>
        <taxon>Eukaryota</taxon>
        <taxon>Sar</taxon>
        <taxon>Stramenopiles</taxon>
        <taxon>Ochrophyta</taxon>
        <taxon>Pelagophyceae</taxon>
        <taxon>Pelagomonadales</taxon>
        <taxon>Pelagomonadaceae</taxon>
        <taxon>Aureococcus</taxon>
    </lineage>
</organism>
<dbReference type="SMART" id="SM00212">
    <property type="entry name" value="UBCc"/>
    <property type="match status" value="1"/>
</dbReference>
<dbReference type="GO" id="GO:0005524">
    <property type="term" value="F:ATP binding"/>
    <property type="evidence" value="ECO:0007669"/>
    <property type="project" value="UniProtKB-KW"/>
</dbReference>
<keyword evidence="9" id="KW-1133">Transmembrane helix</keyword>
<dbReference type="Pfam" id="PF00179">
    <property type="entry name" value="UQ_con"/>
    <property type="match status" value="1"/>
</dbReference>
<dbReference type="RefSeq" id="XP_009033312.1">
    <property type="nucleotide sequence ID" value="XM_009035064.1"/>
</dbReference>
<keyword evidence="10" id="KW-0472">Membrane</keyword>
<dbReference type="eggNOG" id="KOG0894">
    <property type="taxonomic scope" value="Eukaryota"/>
</dbReference>
<dbReference type="InParanoid" id="F0XY27"/>
<dbReference type="EC" id="2.3.2.23" evidence="2"/>
<evidence type="ECO:0000256" key="1">
    <source>
        <dbReference type="ARBA" id="ARBA00004586"/>
    </source>
</evidence>
<dbReference type="SUPFAM" id="SSF54495">
    <property type="entry name" value="UBC-like"/>
    <property type="match status" value="1"/>
</dbReference>
<evidence type="ECO:0000313" key="12">
    <source>
        <dbReference type="EMBL" id="EGB12242.1"/>
    </source>
</evidence>
<evidence type="ECO:0000256" key="7">
    <source>
        <dbReference type="ARBA" id="ARBA00022824"/>
    </source>
</evidence>
<feature type="domain" description="UBC core" evidence="11">
    <location>
        <begin position="5"/>
        <end position="158"/>
    </location>
</feature>
<keyword evidence="4" id="KW-0812">Transmembrane</keyword>
<keyword evidence="5" id="KW-0547">Nucleotide-binding</keyword>
<dbReference type="PANTHER" id="PTHR24067">
    <property type="entry name" value="UBIQUITIN-CONJUGATING ENZYME E2"/>
    <property type="match status" value="1"/>
</dbReference>
<dbReference type="GO" id="GO:0061631">
    <property type="term" value="F:ubiquitin conjugating enzyme activity"/>
    <property type="evidence" value="ECO:0007669"/>
    <property type="project" value="UniProtKB-EC"/>
</dbReference>
<dbReference type="InterPro" id="IPR016135">
    <property type="entry name" value="UBQ-conjugating_enzyme/RWD"/>
</dbReference>
<name>F0XY27_AURAN</name>
<evidence type="ECO:0000256" key="2">
    <source>
        <dbReference type="ARBA" id="ARBA00012486"/>
    </source>
</evidence>
<feature type="non-terminal residue" evidence="12">
    <location>
        <position position="158"/>
    </location>
</feature>
<evidence type="ECO:0000313" key="13">
    <source>
        <dbReference type="Proteomes" id="UP000002729"/>
    </source>
</evidence>
<keyword evidence="7" id="KW-0256">Endoplasmic reticulum</keyword>
<evidence type="ECO:0000256" key="10">
    <source>
        <dbReference type="ARBA" id="ARBA00023136"/>
    </source>
</evidence>
<dbReference type="InterPro" id="IPR050113">
    <property type="entry name" value="Ub_conjugating_enzyme"/>
</dbReference>
<keyword evidence="8" id="KW-0067">ATP-binding</keyword>
<evidence type="ECO:0000256" key="8">
    <source>
        <dbReference type="ARBA" id="ARBA00022840"/>
    </source>
</evidence>
<dbReference type="EMBL" id="GL833121">
    <property type="protein sequence ID" value="EGB12242.1"/>
    <property type="molecule type" value="Genomic_DNA"/>
</dbReference>
<dbReference type="Proteomes" id="UP000002729">
    <property type="component" value="Unassembled WGS sequence"/>
</dbReference>
<dbReference type="OrthoDB" id="1158011at2759"/>
<dbReference type="GO" id="GO:0005789">
    <property type="term" value="C:endoplasmic reticulum membrane"/>
    <property type="evidence" value="ECO:0007669"/>
    <property type="project" value="UniProtKB-SubCell"/>
</dbReference>
<evidence type="ECO:0000256" key="3">
    <source>
        <dbReference type="ARBA" id="ARBA00022679"/>
    </source>
</evidence>
<proteinExistence type="predicted"/>
<dbReference type="AlphaFoldDB" id="F0XY27"/>
<dbReference type="OMA" id="GWSVATI"/>
<gene>
    <name evidence="12" type="ORF">AURANDRAFT_20698</name>
</gene>
<dbReference type="KEGG" id="aaf:AURANDRAFT_20698"/>
<dbReference type="InterPro" id="IPR000608">
    <property type="entry name" value="UBC"/>
</dbReference>
<evidence type="ECO:0000256" key="9">
    <source>
        <dbReference type="ARBA" id="ARBA00022989"/>
    </source>
</evidence>
<comment type="subcellular location">
    <subcellularLocation>
        <location evidence="1">Endoplasmic reticulum membrane</location>
    </subcellularLocation>
</comment>
<dbReference type="Gene3D" id="3.10.110.10">
    <property type="entry name" value="Ubiquitin Conjugating Enzyme"/>
    <property type="match status" value="1"/>
</dbReference>
<sequence>MASDLATRRLLREFAAMRKAPPDNIVARPLESNVLEWHYVITGTKDSVYEGGHYHGKLKFPTEYPLRPPSVLMCTPSGRFKTNCRLCLSMSDFHPESWNPMWSVSTILTGLYSFMLESSPTLGSVEATPAQRRRFAAQSLEFNCANETFRGLFPDLVS</sequence>
<keyword evidence="13" id="KW-1185">Reference proteome</keyword>
<evidence type="ECO:0000256" key="6">
    <source>
        <dbReference type="ARBA" id="ARBA00022786"/>
    </source>
</evidence>
<evidence type="ECO:0000256" key="4">
    <source>
        <dbReference type="ARBA" id="ARBA00022692"/>
    </source>
</evidence>
<evidence type="ECO:0000256" key="5">
    <source>
        <dbReference type="ARBA" id="ARBA00022741"/>
    </source>
</evidence>
<dbReference type="CDD" id="cd23799">
    <property type="entry name" value="UBCc_UBE2J"/>
    <property type="match status" value="1"/>
</dbReference>
<reference evidence="12 13" key="1">
    <citation type="journal article" date="2011" name="Proc. Natl. Acad. Sci. U.S.A.">
        <title>Niche of harmful alga Aureococcus anophagefferens revealed through ecogenomics.</title>
        <authorList>
            <person name="Gobler C.J."/>
            <person name="Berry D.L."/>
            <person name="Dyhrman S.T."/>
            <person name="Wilhelm S.W."/>
            <person name="Salamov A."/>
            <person name="Lobanov A.V."/>
            <person name="Zhang Y."/>
            <person name="Collier J.L."/>
            <person name="Wurch L.L."/>
            <person name="Kustka A.B."/>
            <person name="Dill B.D."/>
            <person name="Shah M."/>
            <person name="VerBerkmoes N.C."/>
            <person name="Kuo A."/>
            <person name="Terry A."/>
            <person name="Pangilinan J."/>
            <person name="Lindquist E.A."/>
            <person name="Lucas S."/>
            <person name="Paulsen I.T."/>
            <person name="Hattenrath-Lehmann T.K."/>
            <person name="Talmage S.C."/>
            <person name="Walker E.A."/>
            <person name="Koch F."/>
            <person name="Burson A.M."/>
            <person name="Marcoval M.A."/>
            <person name="Tang Y.Z."/>
            <person name="Lecleir G.R."/>
            <person name="Coyne K.J."/>
            <person name="Berg G.M."/>
            <person name="Bertrand E.M."/>
            <person name="Saito M.A."/>
            <person name="Gladyshev V.N."/>
            <person name="Grigoriev I.V."/>
        </authorList>
    </citation>
    <scope>NUCLEOTIDE SEQUENCE [LARGE SCALE GENOMIC DNA]</scope>
    <source>
        <strain evidence="13">CCMP 1984</strain>
    </source>
</reference>